<keyword evidence="3" id="KW-1185">Reference proteome</keyword>
<dbReference type="InterPro" id="IPR000811">
    <property type="entry name" value="Glyco_trans_35"/>
</dbReference>
<dbReference type="PANTHER" id="PTHR11468">
    <property type="entry name" value="GLYCOGEN PHOSPHORYLASE"/>
    <property type="match status" value="1"/>
</dbReference>
<protein>
    <submittedName>
        <fullName evidence="2">Alpha-1,4 glucan phosphorylase L isozyme, chloroplastic/amyloplastic</fullName>
    </submittedName>
</protein>
<dbReference type="Gene3D" id="3.40.50.2000">
    <property type="entry name" value="Glycogen Phosphorylase B"/>
    <property type="match status" value="1"/>
</dbReference>
<dbReference type="EMBL" id="CP136891">
    <property type="protein sequence ID" value="WOK99662.1"/>
    <property type="molecule type" value="Genomic_DNA"/>
</dbReference>
<organism evidence="2 3">
    <name type="scientific">Canna indica</name>
    <name type="common">Indian-shot</name>
    <dbReference type="NCBI Taxonomy" id="4628"/>
    <lineage>
        <taxon>Eukaryota</taxon>
        <taxon>Viridiplantae</taxon>
        <taxon>Streptophyta</taxon>
        <taxon>Embryophyta</taxon>
        <taxon>Tracheophyta</taxon>
        <taxon>Spermatophyta</taxon>
        <taxon>Magnoliopsida</taxon>
        <taxon>Liliopsida</taxon>
        <taxon>Zingiberales</taxon>
        <taxon>Cannaceae</taxon>
        <taxon>Canna</taxon>
    </lineage>
</organism>
<evidence type="ECO:0000313" key="2">
    <source>
        <dbReference type="EMBL" id="WOK99662.1"/>
    </source>
</evidence>
<dbReference type="Proteomes" id="UP001327560">
    <property type="component" value="Chromosome 2"/>
</dbReference>
<dbReference type="SUPFAM" id="SSF53756">
    <property type="entry name" value="UDP-Glycosyltransferase/glycogen phosphorylase"/>
    <property type="match status" value="1"/>
</dbReference>
<comment type="similarity">
    <text evidence="1">Belongs to the glycogen phosphorylase family.</text>
</comment>
<dbReference type="GO" id="GO:0005980">
    <property type="term" value="P:glycogen catabolic process"/>
    <property type="evidence" value="ECO:0007669"/>
    <property type="project" value="TreeGrafter"/>
</dbReference>
<accession>A0AAQ3K2T2</accession>
<sequence>MASSQIPTRCSAFSGLGSTPRSPFLRPSTSIAMPGVFLRSIARRCRGCRSRRALSVRSVASDREVEESVAEGGVPSTLNSPAYDASTIASSIKYHAEFTPSFSPENFELPKAYFATAESVRDTLIINWNATYDFYDKMNKKQAYYLSMEFLQGRALLNAIGNLELTGEYADALRHLGHNLENVAEQVR</sequence>
<dbReference type="GO" id="GO:0008184">
    <property type="term" value="F:glycogen phosphorylase activity"/>
    <property type="evidence" value="ECO:0007669"/>
    <property type="project" value="InterPro"/>
</dbReference>
<dbReference type="PANTHER" id="PTHR11468:SF28">
    <property type="entry name" value="ALPHA-GLUCAN PHOSPHORYLASE 1"/>
    <property type="match status" value="1"/>
</dbReference>
<name>A0AAQ3K2T2_9LILI</name>
<proteinExistence type="inferred from homology"/>
<gene>
    <name evidence="2" type="ORF">Cni_G08374</name>
</gene>
<evidence type="ECO:0000256" key="1">
    <source>
        <dbReference type="ARBA" id="ARBA00006047"/>
    </source>
</evidence>
<dbReference type="AlphaFoldDB" id="A0AAQ3K2T2"/>
<dbReference type="GO" id="GO:0005737">
    <property type="term" value="C:cytoplasm"/>
    <property type="evidence" value="ECO:0007669"/>
    <property type="project" value="TreeGrafter"/>
</dbReference>
<evidence type="ECO:0000313" key="3">
    <source>
        <dbReference type="Proteomes" id="UP001327560"/>
    </source>
</evidence>
<reference evidence="2 3" key="1">
    <citation type="submission" date="2023-10" db="EMBL/GenBank/DDBJ databases">
        <title>Chromosome-scale genome assembly provides insights into flower coloration mechanisms of Canna indica.</title>
        <authorList>
            <person name="Li C."/>
        </authorList>
    </citation>
    <scope>NUCLEOTIDE SEQUENCE [LARGE SCALE GENOMIC DNA]</scope>
    <source>
        <tissue evidence="2">Flower</tissue>
    </source>
</reference>
<dbReference type="GO" id="GO:0030170">
    <property type="term" value="F:pyridoxal phosphate binding"/>
    <property type="evidence" value="ECO:0007669"/>
    <property type="project" value="TreeGrafter"/>
</dbReference>